<protein>
    <recommendedName>
        <fullName evidence="3">DUF1579 domain-containing protein</fullName>
    </recommendedName>
</protein>
<evidence type="ECO:0000313" key="2">
    <source>
        <dbReference type="Proteomes" id="UP000176101"/>
    </source>
</evidence>
<reference evidence="1 2" key="1">
    <citation type="journal article" date="2016" name="Front. Microbiol.">
        <title>Comparative Genomics Analysis of Streptomyces Species Reveals Their Adaptation to the Marine Environment and Their Diversity at the Genomic Level.</title>
        <authorList>
            <person name="Tian X."/>
            <person name="Zhang Z."/>
            <person name="Yang T."/>
            <person name="Chen M."/>
            <person name="Li J."/>
            <person name="Chen F."/>
            <person name="Yang J."/>
            <person name="Li W."/>
            <person name="Zhang B."/>
            <person name="Zhang Z."/>
            <person name="Wu J."/>
            <person name="Zhang C."/>
            <person name="Long L."/>
            <person name="Xiao J."/>
        </authorList>
    </citation>
    <scope>NUCLEOTIDE SEQUENCE [LARGE SCALE GENOMIC DNA]</scope>
    <source>
        <strain evidence="1 2">SCSIO 02100</strain>
    </source>
</reference>
<name>A0A1E7KQ04_9ACTN</name>
<dbReference type="AlphaFoldDB" id="A0A1E7KQ04"/>
<dbReference type="Proteomes" id="UP000176101">
    <property type="component" value="Unassembled WGS sequence"/>
</dbReference>
<evidence type="ECO:0000313" key="1">
    <source>
        <dbReference type="EMBL" id="OEV05974.1"/>
    </source>
</evidence>
<sequence>MTTESTTQRVNEAARPGLRALDVLVGRWRISGEARGETTFAWLPGGFFLERRATISQGDTTHHSREIIGCEKAGTASAAEDVTSRAYTDTGDTLDYTYELTGDTLTIWIGPRGSPAVARAVLSEDRNTLAGAWEWPGGGYEFALTRIVE</sequence>
<dbReference type="STRING" id="1075402.AN216_00880"/>
<organism evidence="1 2">
    <name type="scientific">Streptomyces oceani</name>
    <dbReference type="NCBI Taxonomy" id="1075402"/>
    <lineage>
        <taxon>Bacteria</taxon>
        <taxon>Bacillati</taxon>
        <taxon>Actinomycetota</taxon>
        <taxon>Actinomycetes</taxon>
        <taxon>Kitasatosporales</taxon>
        <taxon>Streptomycetaceae</taxon>
        <taxon>Streptomyces</taxon>
    </lineage>
</organism>
<keyword evidence="2" id="KW-1185">Reference proteome</keyword>
<proteinExistence type="predicted"/>
<comment type="caution">
    <text evidence="1">The sequence shown here is derived from an EMBL/GenBank/DDBJ whole genome shotgun (WGS) entry which is preliminary data.</text>
</comment>
<gene>
    <name evidence="1" type="ORF">AN216_00880</name>
</gene>
<accession>A0A1E7KQ04</accession>
<evidence type="ECO:0008006" key="3">
    <source>
        <dbReference type="Google" id="ProtNLM"/>
    </source>
</evidence>
<dbReference type="RefSeq" id="WP_070194625.1">
    <property type="nucleotide sequence ID" value="NZ_LJGU01000090.1"/>
</dbReference>
<dbReference type="EMBL" id="LJGU01000090">
    <property type="protein sequence ID" value="OEV05974.1"/>
    <property type="molecule type" value="Genomic_DNA"/>
</dbReference>
<dbReference type="OrthoDB" id="8481162at2"/>